<name>A0A917IEM7_9MICO</name>
<evidence type="ECO:0000313" key="7">
    <source>
        <dbReference type="EMBL" id="GGH45544.1"/>
    </source>
</evidence>
<dbReference type="InterPro" id="IPR001296">
    <property type="entry name" value="Glyco_trans_1"/>
</dbReference>
<proteinExistence type="predicted"/>
<feature type="domain" description="Glycosyltransferase subfamily 4-like N-terminal" evidence="6">
    <location>
        <begin position="22"/>
        <end position="202"/>
    </location>
</feature>
<dbReference type="Pfam" id="PF13439">
    <property type="entry name" value="Glyco_transf_4"/>
    <property type="match status" value="1"/>
</dbReference>
<accession>A0A917IEM7</accession>
<evidence type="ECO:0000256" key="3">
    <source>
        <dbReference type="ARBA" id="ARBA00022679"/>
    </source>
</evidence>
<evidence type="ECO:0000259" key="5">
    <source>
        <dbReference type="Pfam" id="PF00534"/>
    </source>
</evidence>
<dbReference type="Proteomes" id="UP000657592">
    <property type="component" value="Unassembled WGS sequence"/>
</dbReference>
<keyword evidence="2" id="KW-0328">Glycosyltransferase</keyword>
<feature type="region of interest" description="Disordered" evidence="4">
    <location>
        <begin position="143"/>
        <end position="165"/>
    </location>
</feature>
<dbReference type="InterPro" id="IPR028098">
    <property type="entry name" value="Glyco_trans_4-like_N"/>
</dbReference>
<organism evidence="7 8">
    <name type="scientific">Microbacterium album</name>
    <dbReference type="NCBI Taxonomy" id="2053191"/>
    <lineage>
        <taxon>Bacteria</taxon>
        <taxon>Bacillati</taxon>
        <taxon>Actinomycetota</taxon>
        <taxon>Actinomycetes</taxon>
        <taxon>Micrococcales</taxon>
        <taxon>Microbacteriaceae</taxon>
        <taxon>Microbacterium</taxon>
    </lineage>
</organism>
<keyword evidence="3 7" id="KW-0808">Transferase</keyword>
<dbReference type="PANTHER" id="PTHR45947">
    <property type="entry name" value="SULFOQUINOVOSYL TRANSFERASE SQD2"/>
    <property type="match status" value="1"/>
</dbReference>
<evidence type="ECO:0000256" key="4">
    <source>
        <dbReference type="SAM" id="MobiDB-lite"/>
    </source>
</evidence>
<evidence type="ECO:0000256" key="2">
    <source>
        <dbReference type="ARBA" id="ARBA00022676"/>
    </source>
</evidence>
<dbReference type="Gene3D" id="3.40.50.2000">
    <property type="entry name" value="Glycogen Phosphorylase B"/>
    <property type="match status" value="2"/>
</dbReference>
<gene>
    <name evidence="7" type="ORF">GCM10010921_21010</name>
</gene>
<evidence type="ECO:0000256" key="1">
    <source>
        <dbReference type="ARBA" id="ARBA00021292"/>
    </source>
</evidence>
<dbReference type="Pfam" id="PF00534">
    <property type="entry name" value="Glycos_transf_1"/>
    <property type="match status" value="1"/>
</dbReference>
<dbReference type="InterPro" id="IPR050194">
    <property type="entry name" value="Glycosyltransferase_grp1"/>
</dbReference>
<dbReference type="RefSeq" id="WP_188756239.1">
    <property type="nucleotide sequence ID" value="NZ_BMJY01000008.1"/>
</dbReference>
<protein>
    <recommendedName>
        <fullName evidence="1">D-inositol 3-phosphate glycosyltransferase</fullName>
    </recommendedName>
</protein>
<comment type="caution">
    <text evidence="7">The sequence shown here is derived from an EMBL/GenBank/DDBJ whole genome shotgun (WGS) entry which is preliminary data.</text>
</comment>
<dbReference type="AlphaFoldDB" id="A0A917IEM7"/>
<dbReference type="EMBL" id="BMJY01000008">
    <property type="protein sequence ID" value="GGH45544.1"/>
    <property type="molecule type" value="Genomic_DNA"/>
</dbReference>
<keyword evidence="8" id="KW-1185">Reference proteome</keyword>
<sequence>MRISMVSEHASPLATLGGVDAGGQNVHVAALSSALAARGHTVTVYTRRDDAALPERVPLCEGVEVVQVDAGPALPVPKDDLLPFMGEFGRRLATYWRQDPPDVVHSHFWMSGLAALDAAERVAADTGARPPVIHTFHALGVVKRRHQGKEDTSPPEREALEPRVGREADTVVATCSDEAFELIPLGVPSSRISVVPCGVDTELFTPDGPAEPKGRRFRIMTVGRLVPRKGVGSTISALALLARTGRDDIELVVIGGSRGAEDVFDDPDVQRLRDHARAEGVDHLVSFRGQVPHGRLPAALRSADLVVCAPWYEPFGIVPLEAMASGVPVVATAVGGLIDTVVHGATGLHVPPRDPDAIAHAVQALLGDTEQLAELGRGGVRRARTRYTWARVAADTERVYAGLAAARRPAARRATGGARG</sequence>
<dbReference type="PANTHER" id="PTHR45947:SF3">
    <property type="entry name" value="SULFOQUINOVOSYL TRANSFERASE SQD2"/>
    <property type="match status" value="1"/>
</dbReference>
<dbReference type="GO" id="GO:0016758">
    <property type="term" value="F:hexosyltransferase activity"/>
    <property type="evidence" value="ECO:0007669"/>
    <property type="project" value="TreeGrafter"/>
</dbReference>
<dbReference type="GO" id="GO:1901137">
    <property type="term" value="P:carbohydrate derivative biosynthetic process"/>
    <property type="evidence" value="ECO:0007669"/>
    <property type="project" value="UniProtKB-ARBA"/>
</dbReference>
<reference evidence="7" key="2">
    <citation type="submission" date="2020-09" db="EMBL/GenBank/DDBJ databases">
        <authorList>
            <person name="Sun Q."/>
            <person name="Zhou Y."/>
        </authorList>
    </citation>
    <scope>NUCLEOTIDE SEQUENCE</scope>
    <source>
        <strain evidence="7">CGMCC 1.15794</strain>
    </source>
</reference>
<evidence type="ECO:0000259" key="6">
    <source>
        <dbReference type="Pfam" id="PF13439"/>
    </source>
</evidence>
<reference evidence="7" key="1">
    <citation type="journal article" date="2014" name="Int. J. Syst. Evol. Microbiol.">
        <title>Complete genome sequence of Corynebacterium casei LMG S-19264T (=DSM 44701T), isolated from a smear-ripened cheese.</title>
        <authorList>
            <consortium name="US DOE Joint Genome Institute (JGI-PGF)"/>
            <person name="Walter F."/>
            <person name="Albersmeier A."/>
            <person name="Kalinowski J."/>
            <person name="Ruckert C."/>
        </authorList>
    </citation>
    <scope>NUCLEOTIDE SEQUENCE</scope>
    <source>
        <strain evidence="7">CGMCC 1.15794</strain>
    </source>
</reference>
<dbReference type="SUPFAM" id="SSF53756">
    <property type="entry name" value="UDP-Glycosyltransferase/glycogen phosphorylase"/>
    <property type="match status" value="1"/>
</dbReference>
<feature type="compositionally biased region" description="Basic and acidic residues" evidence="4">
    <location>
        <begin position="148"/>
        <end position="165"/>
    </location>
</feature>
<feature type="domain" description="Glycosyl transferase family 1" evidence="5">
    <location>
        <begin position="214"/>
        <end position="377"/>
    </location>
</feature>
<evidence type="ECO:0000313" key="8">
    <source>
        <dbReference type="Proteomes" id="UP000657592"/>
    </source>
</evidence>